<dbReference type="Proteomes" id="UP000572528">
    <property type="component" value="Unassembled WGS sequence"/>
</dbReference>
<gene>
    <name evidence="4" type="ORF">HZZ05_06060</name>
</gene>
<feature type="compositionally biased region" description="Low complexity" evidence="1">
    <location>
        <begin position="352"/>
        <end position="365"/>
    </location>
</feature>
<keyword evidence="2" id="KW-1133">Transmembrane helix</keyword>
<evidence type="ECO:0000256" key="1">
    <source>
        <dbReference type="SAM" id="MobiDB-lite"/>
    </source>
</evidence>
<feature type="transmembrane region" description="Helical" evidence="2">
    <location>
        <begin position="83"/>
        <end position="102"/>
    </location>
</feature>
<dbReference type="EMBL" id="JACBXV010000063">
    <property type="protein sequence ID" value="NYS69086.1"/>
    <property type="molecule type" value="Genomic_DNA"/>
</dbReference>
<feature type="transmembrane region" description="Helical" evidence="2">
    <location>
        <begin position="12"/>
        <end position="32"/>
    </location>
</feature>
<dbReference type="GO" id="GO:0009103">
    <property type="term" value="P:lipopolysaccharide biosynthetic process"/>
    <property type="evidence" value="ECO:0007669"/>
    <property type="project" value="TreeGrafter"/>
</dbReference>
<keyword evidence="2" id="KW-0472">Membrane</keyword>
<accession>A0A853EMT6</accession>
<dbReference type="RefSeq" id="WP_179900385.1">
    <property type="nucleotide sequence ID" value="NZ_JACBXV010000063.1"/>
</dbReference>
<feature type="transmembrane region" description="Helical" evidence="2">
    <location>
        <begin position="218"/>
        <end position="238"/>
    </location>
</feature>
<dbReference type="Pfam" id="PF01757">
    <property type="entry name" value="Acyl_transf_3"/>
    <property type="match status" value="1"/>
</dbReference>
<proteinExistence type="predicted"/>
<evidence type="ECO:0000313" key="4">
    <source>
        <dbReference type="EMBL" id="NYS69086.1"/>
    </source>
</evidence>
<feature type="transmembrane region" description="Helical" evidence="2">
    <location>
        <begin position="186"/>
        <end position="206"/>
    </location>
</feature>
<dbReference type="GO" id="GO:0016020">
    <property type="term" value="C:membrane"/>
    <property type="evidence" value="ECO:0007669"/>
    <property type="project" value="TreeGrafter"/>
</dbReference>
<reference evidence="4 5" key="1">
    <citation type="submission" date="2020-07" db="EMBL/GenBank/DDBJ databases">
        <title>MOT database genomes.</title>
        <authorList>
            <person name="Joseph S."/>
            <person name="Aduse-Opoku J."/>
            <person name="Hashim A."/>
            <person name="Wade W."/>
            <person name="Curtis M."/>
        </authorList>
    </citation>
    <scope>NUCLEOTIDE SEQUENCE [LARGE SCALE GENOMIC DNA]</scope>
    <source>
        <strain evidence="4 5">WMus004</strain>
    </source>
</reference>
<feature type="transmembrane region" description="Helical" evidence="2">
    <location>
        <begin position="122"/>
        <end position="145"/>
    </location>
</feature>
<organism evidence="4 5">
    <name type="scientific">Actinomyces bowdenii</name>
    <dbReference type="NCBI Taxonomy" id="131109"/>
    <lineage>
        <taxon>Bacteria</taxon>
        <taxon>Bacillati</taxon>
        <taxon>Actinomycetota</taxon>
        <taxon>Actinomycetes</taxon>
        <taxon>Actinomycetales</taxon>
        <taxon>Actinomycetaceae</taxon>
        <taxon>Actinomyces</taxon>
    </lineage>
</organism>
<keyword evidence="2" id="KW-0812">Transmembrane</keyword>
<comment type="caution">
    <text evidence="4">The sequence shown here is derived from an EMBL/GenBank/DDBJ whole genome shotgun (WGS) entry which is preliminary data.</text>
</comment>
<dbReference type="PANTHER" id="PTHR23028:SF53">
    <property type="entry name" value="ACYL_TRANSF_3 DOMAIN-CONTAINING PROTEIN"/>
    <property type="match status" value="1"/>
</dbReference>
<dbReference type="InterPro" id="IPR002656">
    <property type="entry name" value="Acyl_transf_3_dom"/>
</dbReference>
<protein>
    <submittedName>
        <fullName evidence="4">Acyltransferase</fullName>
    </submittedName>
</protein>
<sequence>MTPPVQPGRDLPRLTSLRFFAALLIVLFHARLHHFVPQGQFFDVAHMGVAFFFVLSGFVLAWASQGRRVEPRRFWVNRFARVYPSHLVTMLIAVILIPPATWGDLALNILLLQAWSPHQATALALNAVAWSLSAEAFFYLLAPWLITAVRRLPERHLVLAAGAWWLTTIVAGRMLVVVAGAEEWPYYLPLLRSSEFLIGIVLAELFRRGRLRVRPPMWLALLACLGSYLVALAVYRGGVTMQTVPAVITLPAIVLLVVSAAQADVQGRGGLLAFPALQHAGRVSFALYLTHYLVLAVLPARLPVPRGALEGLAYLALTLLISWVCAEALHRGVELPAQRAIRAAVGPRRTQPPAAAKAGQPAAPALGEALTQAAGSLPINSEVPPPGENQAPGSAPINSRVPAPGGAQARDTAQT</sequence>
<feature type="transmembrane region" description="Helical" evidence="2">
    <location>
        <begin position="244"/>
        <end position="263"/>
    </location>
</feature>
<keyword evidence="4" id="KW-0012">Acyltransferase</keyword>
<evidence type="ECO:0000259" key="3">
    <source>
        <dbReference type="Pfam" id="PF01757"/>
    </source>
</evidence>
<dbReference type="GO" id="GO:0016747">
    <property type="term" value="F:acyltransferase activity, transferring groups other than amino-acyl groups"/>
    <property type="evidence" value="ECO:0007669"/>
    <property type="project" value="InterPro"/>
</dbReference>
<evidence type="ECO:0000313" key="5">
    <source>
        <dbReference type="Proteomes" id="UP000572528"/>
    </source>
</evidence>
<feature type="region of interest" description="Disordered" evidence="1">
    <location>
        <begin position="344"/>
        <end position="415"/>
    </location>
</feature>
<dbReference type="AlphaFoldDB" id="A0A853EMT6"/>
<dbReference type="InterPro" id="IPR050879">
    <property type="entry name" value="Acyltransferase_3"/>
</dbReference>
<feature type="domain" description="Acyltransferase 3" evidence="3">
    <location>
        <begin position="14"/>
        <end position="326"/>
    </location>
</feature>
<feature type="transmembrane region" description="Helical" evidence="2">
    <location>
        <begin position="44"/>
        <end position="63"/>
    </location>
</feature>
<name>A0A853EMT6_9ACTO</name>
<keyword evidence="4" id="KW-0808">Transferase</keyword>
<feature type="transmembrane region" description="Helical" evidence="2">
    <location>
        <begin position="157"/>
        <end position="180"/>
    </location>
</feature>
<dbReference type="PANTHER" id="PTHR23028">
    <property type="entry name" value="ACETYLTRANSFERASE"/>
    <property type="match status" value="1"/>
</dbReference>
<evidence type="ECO:0000256" key="2">
    <source>
        <dbReference type="SAM" id="Phobius"/>
    </source>
</evidence>